<dbReference type="STRING" id="83767.SAMN05660652_00340"/>
<organism evidence="1 2">
    <name type="scientific">Propionivibrio dicarboxylicus</name>
    <dbReference type="NCBI Taxonomy" id="83767"/>
    <lineage>
        <taxon>Bacteria</taxon>
        <taxon>Pseudomonadati</taxon>
        <taxon>Pseudomonadota</taxon>
        <taxon>Betaproteobacteria</taxon>
        <taxon>Rhodocyclales</taxon>
        <taxon>Rhodocyclaceae</taxon>
        <taxon>Propionivibrio</taxon>
    </lineage>
</organism>
<dbReference type="Pfam" id="PF13997">
    <property type="entry name" value="YqjK"/>
    <property type="match status" value="1"/>
</dbReference>
<dbReference type="AlphaFoldDB" id="A0A1G7VXB9"/>
<evidence type="ECO:0000313" key="1">
    <source>
        <dbReference type="EMBL" id="SDG64377.1"/>
    </source>
</evidence>
<accession>A0A1G7VXB9</accession>
<dbReference type="InterPro" id="IPR025612">
    <property type="entry name" value="YqjK"/>
</dbReference>
<dbReference type="Proteomes" id="UP000198607">
    <property type="component" value="Unassembled WGS sequence"/>
</dbReference>
<name>A0A1G7VXB9_9RHOO</name>
<dbReference type="RefSeq" id="WP_091932435.1">
    <property type="nucleotide sequence ID" value="NZ_FNCY01000001.1"/>
</dbReference>
<protein>
    <submittedName>
        <fullName evidence="1">YqjK-like protein</fullName>
    </submittedName>
</protein>
<reference evidence="1 2" key="1">
    <citation type="submission" date="2016-10" db="EMBL/GenBank/DDBJ databases">
        <authorList>
            <person name="de Groot N.N."/>
        </authorList>
    </citation>
    <scope>NUCLEOTIDE SEQUENCE [LARGE SCALE GENOMIC DNA]</scope>
    <source>
        <strain evidence="1 2">DSM 5885</strain>
    </source>
</reference>
<dbReference type="EMBL" id="FNCY01000001">
    <property type="protein sequence ID" value="SDG64377.1"/>
    <property type="molecule type" value="Genomic_DNA"/>
</dbReference>
<gene>
    <name evidence="1" type="ORF">SAMN05660652_00340</name>
</gene>
<sequence length="105" mass="12213">MMQRLNELHLERGKLLERITTQRYVLINEVQPIRATLDRADHVVVTVRSGIETVKRYPAIAGVAAALVCILNARRAFRLARRGFFLWRTWRSLRERLLASGWPGF</sequence>
<keyword evidence="2" id="KW-1185">Reference proteome</keyword>
<evidence type="ECO:0000313" key="2">
    <source>
        <dbReference type="Proteomes" id="UP000198607"/>
    </source>
</evidence>
<proteinExistence type="predicted"/>